<dbReference type="PANTHER" id="PTHR21310:SF13">
    <property type="entry name" value="AMINOGLYCOSIDE PHOSPHOTRANSFERASE DOMAIN-CONTAINING PROTEIN"/>
    <property type="match status" value="1"/>
</dbReference>
<feature type="domain" description="Aminoglycoside phosphotransferase" evidence="1">
    <location>
        <begin position="82"/>
        <end position="352"/>
    </location>
</feature>
<dbReference type="PANTHER" id="PTHR21310">
    <property type="entry name" value="AMINOGLYCOSIDE PHOSPHOTRANSFERASE-RELATED-RELATED"/>
    <property type="match status" value="1"/>
</dbReference>
<dbReference type="Pfam" id="PF01636">
    <property type="entry name" value="APH"/>
    <property type="match status" value="1"/>
</dbReference>
<dbReference type="Gene3D" id="3.90.1200.10">
    <property type="match status" value="1"/>
</dbReference>
<dbReference type="GO" id="GO:0016740">
    <property type="term" value="F:transferase activity"/>
    <property type="evidence" value="ECO:0007669"/>
    <property type="project" value="UniProtKB-KW"/>
</dbReference>
<keyword evidence="2" id="KW-0808">Transferase</keyword>
<comment type="caution">
    <text evidence="2">The sequence shown here is derived from an EMBL/GenBank/DDBJ whole genome shotgun (WGS) entry which is preliminary data.</text>
</comment>
<accession>A0A1Y2B9A5</accession>
<dbReference type="InterPro" id="IPR051678">
    <property type="entry name" value="AGP_Transferase"/>
</dbReference>
<proteinExistence type="predicted"/>
<organism evidence="2 3">
    <name type="scientific">Naematelia encephala</name>
    <dbReference type="NCBI Taxonomy" id="71784"/>
    <lineage>
        <taxon>Eukaryota</taxon>
        <taxon>Fungi</taxon>
        <taxon>Dikarya</taxon>
        <taxon>Basidiomycota</taxon>
        <taxon>Agaricomycotina</taxon>
        <taxon>Tremellomycetes</taxon>
        <taxon>Tremellales</taxon>
        <taxon>Naemateliaceae</taxon>
        <taxon>Naematelia</taxon>
    </lineage>
</organism>
<evidence type="ECO:0000313" key="3">
    <source>
        <dbReference type="Proteomes" id="UP000193986"/>
    </source>
</evidence>
<name>A0A1Y2B9A5_9TREE</name>
<sequence length="463" mass="53082">MGSLISSLIRPATRTADDSVDLEIDDTSDFELVGEDDYKIEDTFGMTWKEEFDLDLLSPVFSVEPNVEDLLTVCGPGASVLKQFDQNYSKCYKIKAEHGPLLLRLSLPVDVPWKIESEVATMCYIRQHTKIPIPRVLRYDATNENVPHFPYISMEFIPGVNLYKAWKDLPSMVVKERIVCQLASFQAELFDLEFDFIGNLYLEPHADSDIQSISAMDATTGDGSRPLDPGLSRYSKFRPGPIATVMSDDSRLPRGPYHHAQDWLRDRLECCLLKFERLHEVAWQKKGDTTEISGAITATHTLLEAVPKVFPKGQSPESTRIFHDNLHEWNVLIDQHRVVGLLDWECVSVVPVWEFCQLPAALQGPDRDKPPERAHFPPWGEETLDEPSFYWEDLMAYELVHLRKAFMTEMERIRPSWVSEFRRGSFKRAIVHAIDLLEQGCVLHWSWWIDFLADDLGQISLAD</sequence>
<gene>
    <name evidence="2" type="ORF">BCR39DRAFT_587711</name>
</gene>
<reference evidence="2 3" key="1">
    <citation type="submission" date="2016-07" db="EMBL/GenBank/DDBJ databases">
        <title>Pervasive Adenine N6-methylation of Active Genes in Fungi.</title>
        <authorList>
            <consortium name="DOE Joint Genome Institute"/>
            <person name="Mondo S.J."/>
            <person name="Dannebaum R.O."/>
            <person name="Kuo R.C."/>
            <person name="Labutti K."/>
            <person name="Haridas S."/>
            <person name="Kuo A."/>
            <person name="Salamov A."/>
            <person name="Ahrendt S.R."/>
            <person name="Lipzen A."/>
            <person name="Sullivan W."/>
            <person name="Andreopoulos W.B."/>
            <person name="Clum A."/>
            <person name="Lindquist E."/>
            <person name="Daum C."/>
            <person name="Ramamoorthy G.K."/>
            <person name="Gryganskyi A."/>
            <person name="Culley D."/>
            <person name="Magnuson J.K."/>
            <person name="James T.Y."/>
            <person name="O'Malley M.A."/>
            <person name="Stajich J.E."/>
            <person name="Spatafora J.W."/>
            <person name="Visel A."/>
            <person name="Grigoriev I.V."/>
        </authorList>
    </citation>
    <scope>NUCLEOTIDE SEQUENCE [LARGE SCALE GENOMIC DNA]</scope>
    <source>
        <strain evidence="2 3">68-887.2</strain>
    </source>
</reference>
<dbReference type="SUPFAM" id="SSF56112">
    <property type="entry name" value="Protein kinase-like (PK-like)"/>
    <property type="match status" value="1"/>
</dbReference>
<dbReference type="EMBL" id="MCFC01000017">
    <property type="protein sequence ID" value="ORY31067.1"/>
    <property type="molecule type" value="Genomic_DNA"/>
</dbReference>
<evidence type="ECO:0000259" key="1">
    <source>
        <dbReference type="Pfam" id="PF01636"/>
    </source>
</evidence>
<dbReference type="STRING" id="71784.A0A1Y2B9A5"/>
<dbReference type="InterPro" id="IPR002575">
    <property type="entry name" value="Aminoglycoside_PTrfase"/>
</dbReference>
<keyword evidence="3" id="KW-1185">Reference proteome</keyword>
<dbReference type="Proteomes" id="UP000193986">
    <property type="component" value="Unassembled WGS sequence"/>
</dbReference>
<dbReference type="InterPro" id="IPR011009">
    <property type="entry name" value="Kinase-like_dom_sf"/>
</dbReference>
<dbReference type="OrthoDB" id="10003767at2759"/>
<dbReference type="AlphaFoldDB" id="A0A1Y2B9A5"/>
<evidence type="ECO:0000313" key="2">
    <source>
        <dbReference type="EMBL" id="ORY31067.1"/>
    </source>
</evidence>
<protein>
    <submittedName>
        <fullName evidence="2">Phosphotransferase enzyme family-domain-containing protein</fullName>
    </submittedName>
</protein>
<dbReference type="InParanoid" id="A0A1Y2B9A5"/>